<comment type="caution">
    <text evidence="9">The sequence shown here is derived from an EMBL/GenBank/DDBJ whole genome shotgun (WGS) entry which is preliminary data.</text>
</comment>
<dbReference type="InterPro" id="IPR001754">
    <property type="entry name" value="OMPdeCOase_dom"/>
</dbReference>
<dbReference type="InterPro" id="IPR041710">
    <property type="entry name" value="HPS/KGPDC"/>
</dbReference>
<feature type="domain" description="Orotidine 5'-phosphate decarboxylase" evidence="8">
    <location>
        <begin position="2"/>
        <end position="200"/>
    </location>
</feature>
<evidence type="ECO:0000256" key="7">
    <source>
        <dbReference type="ARBA" id="ARBA00023277"/>
    </source>
</evidence>
<dbReference type="GO" id="GO:0043801">
    <property type="term" value="F:hexulose-6-phosphate synthase activity"/>
    <property type="evidence" value="ECO:0007669"/>
    <property type="project" value="UniProtKB-EC"/>
</dbReference>
<evidence type="ECO:0000256" key="1">
    <source>
        <dbReference type="ARBA" id="ARBA00000718"/>
    </source>
</evidence>
<evidence type="ECO:0000256" key="5">
    <source>
        <dbReference type="ARBA" id="ARBA00022563"/>
    </source>
</evidence>
<dbReference type="SMART" id="SM00934">
    <property type="entry name" value="OMPdecase"/>
    <property type="match status" value="1"/>
</dbReference>
<dbReference type="PANTHER" id="PTHR35039:SF3">
    <property type="entry name" value="3-KETO-L-GULONATE-6-PHOSPHATE DECARBOXYLASE SGBH-RELATED"/>
    <property type="match status" value="1"/>
</dbReference>
<reference evidence="10" key="1">
    <citation type="journal article" date="2019" name="Int. J. Syst. Evol. Microbiol.">
        <title>The Global Catalogue of Microorganisms (GCM) 10K type strain sequencing project: providing services to taxonomists for standard genome sequencing and annotation.</title>
        <authorList>
            <consortium name="The Broad Institute Genomics Platform"/>
            <consortium name="The Broad Institute Genome Sequencing Center for Infectious Disease"/>
            <person name="Wu L."/>
            <person name="Ma J."/>
        </authorList>
    </citation>
    <scope>NUCLEOTIDE SEQUENCE [LARGE SCALE GENOMIC DNA]</scope>
    <source>
        <strain evidence="10">CCUG 56608</strain>
    </source>
</reference>
<organism evidence="9 10">
    <name type="scientific">Oceanobacillus locisalsi</name>
    <dbReference type="NCBI Taxonomy" id="546107"/>
    <lineage>
        <taxon>Bacteria</taxon>
        <taxon>Bacillati</taxon>
        <taxon>Bacillota</taxon>
        <taxon>Bacilli</taxon>
        <taxon>Bacillales</taxon>
        <taxon>Bacillaceae</taxon>
        <taxon>Oceanobacillus</taxon>
    </lineage>
</organism>
<protein>
    <recommendedName>
        <fullName evidence="4">3-hexulose-6-phosphate synthase</fullName>
        <ecNumber evidence="4">4.1.2.43</ecNumber>
    </recommendedName>
</protein>
<comment type="similarity">
    <text evidence="3">Belongs to the HPS/KGPDC family. HPS subfamily.</text>
</comment>
<keyword evidence="6 9" id="KW-0456">Lyase</keyword>
<dbReference type="Pfam" id="PF00215">
    <property type="entry name" value="OMPdecase"/>
    <property type="match status" value="1"/>
</dbReference>
<evidence type="ECO:0000256" key="2">
    <source>
        <dbReference type="ARBA" id="ARBA00005014"/>
    </source>
</evidence>
<dbReference type="Proteomes" id="UP001597041">
    <property type="component" value="Unassembled WGS sequence"/>
</dbReference>
<evidence type="ECO:0000256" key="3">
    <source>
        <dbReference type="ARBA" id="ARBA00006350"/>
    </source>
</evidence>
<dbReference type="Gene3D" id="3.20.20.70">
    <property type="entry name" value="Aldolase class I"/>
    <property type="match status" value="1"/>
</dbReference>
<evidence type="ECO:0000256" key="4">
    <source>
        <dbReference type="ARBA" id="ARBA00012890"/>
    </source>
</evidence>
<dbReference type="NCBIfam" id="TIGR03128">
    <property type="entry name" value="RuMP_HxlA"/>
    <property type="match status" value="1"/>
</dbReference>
<dbReference type="PANTHER" id="PTHR35039">
    <property type="entry name" value="3-KETO-L-GULONATE-6-PHOSPHATE DECARBOXYLASE SGBH-RELATED"/>
    <property type="match status" value="1"/>
</dbReference>
<dbReference type="SUPFAM" id="SSF51366">
    <property type="entry name" value="Ribulose-phoshate binding barrel"/>
    <property type="match status" value="1"/>
</dbReference>
<dbReference type="CDD" id="cd04726">
    <property type="entry name" value="KGPDC_HPS"/>
    <property type="match status" value="1"/>
</dbReference>
<evidence type="ECO:0000256" key="6">
    <source>
        <dbReference type="ARBA" id="ARBA00023239"/>
    </source>
</evidence>
<dbReference type="EMBL" id="JBHTKK010000007">
    <property type="protein sequence ID" value="MFD1065954.1"/>
    <property type="molecule type" value="Genomic_DNA"/>
</dbReference>
<sequence>MRLQLALDRLPKDKCIQLAEDTKAYVDIIEIGTGVIKAYGMSIVQEMRRLFPEKTILADMKTCDAAKHEVRQALEAGADITTVMGFSADASIKDALQEAEKLGGQIMIDLLGIQSKNRVEELASLGVELVSLHVGKDQQKEGAFHEDLFQLTEGAGLAVAVAGGINEDSIVGIVENHPAIIIVGSTITGQENPQEIAATLKAYMVH</sequence>
<evidence type="ECO:0000313" key="9">
    <source>
        <dbReference type="EMBL" id="MFD1065954.1"/>
    </source>
</evidence>
<keyword evidence="10" id="KW-1185">Reference proteome</keyword>
<comment type="pathway">
    <text evidence="2">One-carbon metabolism; formaldehyde assimilation via RuMP pathway; D-fructose 6-phosphate from D-ribulose 5-phosphate and formaldehyde: step 1/2.</text>
</comment>
<gene>
    <name evidence="9" type="primary">hxlA</name>
    <name evidence="9" type="ORF">ACFQ19_07935</name>
</gene>
<name>A0ABW3NGK1_9BACI</name>
<proteinExistence type="inferred from homology"/>
<comment type="catalytic activity">
    <reaction evidence="1">
        <text>D-ribulose 5-phosphate + formaldehyde = D-arabino-hex-3-ulose 6-phosphate</text>
        <dbReference type="Rhea" id="RHEA:25201"/>
        <dbReference type="ChEBI" id="CHEBI:16842"/>
        <dbReference type="ChEBI" id="CHEBI:58121"/>
        <dbReference type="ChEBI" id="CHEBI:58542"/>
        <dbReference type="EC" id="4.1.2.43"/>
    </reaction>
</comment>
<dbReference type="EC" id="4.1.2.43" evidence="4"/>
<dbReference type="RefSeq" id="WP_379591543.1">
    <property type="nucleotide sequence ID" value="NZ_JBHTKK010000007.1"/>
</dbReference>
<accession>A0ABW3NGK1</accession>
<keyword evidence="5" id="KW-0554">One-carbon metabolism</keyword>
<evidence type="ECO:0000313" key="10">
    <source>
        <dbReference type="Proteomes" id="UP001597041"/>
    </source>
</evidence>
<keyword evidence="7" id="KW-0119">Carbohydrate metabolism</keyword>
<dbReference type="InterPro" id="IPR011060">
    <property type="entry name" value="RibuloseP-bd_barrel"/>
</dbReference>
<dbReference type="InterPro" id="IPR013785">
    <property type="entry name" value="Aldolase_TIM"/>
</dbReference>
<dbReference type="InterPro" id="IPR017553">
    <property type="entry name" value="3-hexulose-6-phosphate_synth"/>
</dbReference>
<evidence type="ECO:0000259" key="8">
    <source>
        <dbReference type="SMART" id="SM00934"/>
    </source>
</evidence>